<feature type="transmembrane region" description="Helical" evidence="2">
    <location>
        <begin position="6"/>
        <end position="25"/>
    </location>
</feature>
<proteinExistence type="predicted"/>
<dbReference type="Proteomes" id="UP001626536">
    <property type="component" value="Chromosome"/>
</dbReference>
<sequence>MTAGPYDLAIRLSVVDGLTPVLAMIAGHMKGMQKHFDELTRAQKGLALGFAGVAGGALGVVAVFKEFAPAGAKLLDQQDKLQRAGMGLNDVLKVQASYFNDIAKAVPTIDAAGYLKTFNELRSVVGAEEAEKIAPWSAKLEAIIGNSTGKSAEGEGFKLWRAMEMTGRSISDVAGTQKLADALAKNIIGSGGKLDANIYQTMAKRAGVAWAKADPEFLAGPMSVVGADLGGDTAGTTLMSLYQSISGATTLSKQQAQVLWDAGMLKSGYATKDEGGRINVKPGGILGSEVGMHNPYAWVNDVLIPHLDQLYGGDKAGEEMALAKLGRNRNVTRILTMFSDPGFKEQIDKDLAQWKQAHSIDQSYADFTTRNPLGVQKAFWAQLESFKQAVGAPMQQTIVPFIKDLTGAITSLGAAANAHPQLAASLATATGGAMGGALMGGTVGMLGGPAGAAIGAALGAVVGGLTGLAIMNWDAIKNGLSYVKDAILGIPPAIDNFMNNLGHMIVNGVMAMPEMVLGAVKAAFKAISDMISSAISHIPGASFFGFGGQGPVAPKIDTPPPIEKHSSLVPPPRHLAVNIPVTLNVDSRRMAQTMMNHVVAAATFPTSASGADTRGTWMGPSYSPTEQG</sequence>
<evidence type="ECO:0000313" key="4">
    <source>
        <dbReference type="Proteomes" id="UP001626536"/>
    </source>
</evidence>
<evidence type="ECO:0000313" key="3">
    <source>
        <dbReference type="EMBL" id="WOJ89849.1"/>
    </source>
</evidence>
<keyword evidence="2" id="KW-0812">Transmembrane</keyword>
<dbReference type="RefSeq" id="WP_407339295.1">
    <property type="nucleotide sequence ID" value="NZ_CP136862.1"/>
</dbReference>
<reference evidence="3 4" key="1">
    <citation type="submission" date="2023-10" db="EMBL/GenBank/DDBJ databases">
        <title>Novel methanotroph of the genus Methylocapsa from a subarctic wetland.</title>
        <authorList>
            <person name="Belova S.E."/>
            <person name="Oshkin I.Y."/>
            <person name="Miroshnikov K."/>
            <person name="Dedysh S.N."/>
        </authorList>
    </citation>
    <scope>NUCLEOTIDE SEQUENCE [LARGE SCALE GENOMIC DNA]</scope>
    <source>
        <strain evidence="3 4">RX1</strain>
    </source>
</reference>
<evidence type="ECO:0000256" key="2">
    <source>
        <dbReference type="SAM" id="Phobius"/>
    </source>
</evidence>
<dbReference type="EMBL" id="CP136862">
    <property type="protein sequence ID" value="WOJ89849.1"/>
    <property type="molecule type" value="Genomic_DNA"/>
</dbReference>
<keyword evidence="4" id="KW-1185">Reference proteome</keyword>
<keyword evidence="2" id="KW-0472">Membrane</keyword>
<organism evidence="3 4">
    <name type="scientific">Methylocapsa polymorpha</name>
    <dbReference type="NCBI Taxonomy" id="3080828"/>
    <lineage>
        <taxon>Bacteria</taxon>
        <taxon>Pseudomonadati</taxon>
        <taxon>Pseudomonadota</taxon>
        <taxon>Alphaproteobacteria</taxon>
        <taxon>Hyphomicrobiales</taxon>
        <taxon>Beijerinckiaceae</taxon>
        <taxon>Methylocapsa</taxon>
    </lineage>
</organism>
<accession>A0ABZ0HTH0</accession>
<gene>
    <name evidence="3" type="ORF">RZS28_00600</name>
</gene>
<protein>
    <submittedName>
        <fullName evidence="3">Uncharacterized protein</fullName>
    </submittedName>
</protein>
<feature type="region of interest" description="Disordered" evidence="1">
    <location>
        <begin position="609"/>
        <end position="628"/>
    </location>
</feature>
<keyword evidence="2" id="KW-1133">Transmembrane helix</keyword>
<name>A0ABZ0HTH0_9HYPH</name>
<feature type="transmembrane region" description="Helical" evidence="2">
    <location>
        <begin position="46"/>
        <end position="64"/>
    </location>
</feature>
<evidence type="ECO:0000256" key="1">
    <source>
        <dbReference type="SAM" id="MobiDB-lite"/>
    </source>
</evidence>